<evidence type="ECO:0000256" key="1">
    <source>
        <dbReference type="SAM" id="SignalP"/>
    </source>
</evidence>
<sequence length="257" mass="28308">MKQAISALLTLLSLHSLAQSPVSARLSSGYDVGMAYSKNNYNPSATYYQLINIGERKIVSLGWTARLGAFYGDNLNYYTAPARLTRGKSGFNALSGPLVTDNIDTIRYDYVTMTSFNVGFRAQIKLGLVELGVSADLLGLTFGKSRMGRYKSSTGQFAVRSVTGADSTTAYFQGANTFQKSRPGFLNVRLLGDNDIGTLSTEVYARAHIAQRFSVKLGYQWLTTEMTVTNRDVIADNNRFRNRVGMAYLAVTFPVFQ</sequence>
<gene>
    <name evidence="2" type="ORF">ACFS25_04270</name>
</gene>
<keyword evidence="3" id="KW-1185">Reference proteome</keyword>
<evidence type="ECO:0000313" key="3">
    <source>
        <dbReference type="Proteomes" id="UP001597512"/>
    </source>
</evidence>
<proteinExistence type="predicted"/>
<evidence type="ECO:0000313" key="2">
    <source>
        <dbReference type="EMBL" id="MFD2932982.1"/>
    </source>
</evidence>
<protein>
    <recommendedName>
        <fullName evidence="4">Outer membrane beta-barrel protein</fullName>
    </recommendedName>
</protein>
<name>A0ABW6AEQ3_9BACT</name>
<reference evidence="3" key="1">
    <citation type="journal article" date="2019" name="Int. J. Syst. Evol. Microbiol.">
        <title>The Global Catalogue of Microorganisms (GCM) 10K type strain sequencing project: providing services to taxonomists for standard genome sequencing and annotation.</title>
        <authorList>
            <consortium name="The Broad Institute Genomics Platform"/>
            <consortium name="The Broad Institute Genome Sequencing Center for Infectious Disease"/>
            <person name="Wu L."/>
            <person name="Ma J."/>
        </authorList>
    </citation>
    <scope>NUCLEOTIDE SEQUENCE [LARGE SCALE GENOMIC DNA]</scope>
    <source>
        <strain evidence="3">KCTC 52490</strain>
    </source>
</reference>
<comment type="caution">
    <text evidence="2">The sequence shown here is derived from an EMBL/GenBank/DDBJ whole genome shotgun (WGS) entry which is preliminary data.</text>
</comment>
<feature type="chain" id="PRO_5045144250" description="Outer membrane beta-barrel protein" evidence="1">
    <location>
        <begin position="19"/>
        <end position="257"/>
    </location>
</feature>
<feature type="signal peptide" evidence="1">
    <location>
        <begin position="1"/>
        <end position="18"/>
    </location>
</feature>
<evidence type="ECO:0008006" key="4">
    <source>
        <dbReference type="Google" id="ProtNLM"/>
    </source>
</evidence>
<keyword evidence="1" id="KW-0732">Signal</keyword>
<dbReference type="EMBL" id="JBHUOM010000001">
    <property type="protein sequence ID" value="MFD2932982.1"/>
    <property type="molecule type" value="Genomic_DNA"/>
</dbReference>
<organism evidence="2 3">
    <name type="scientific">Spirosoma flavum</name>
    <dbReference type="NCBI Taxonomy" id="2048557"/>
    <lineage>
        <taxon>Bacteria</taxon>
        <taxon>Pseudomonadati</taxon>
        <taxon>Bacteroidota</taxon>
        <taxon>Cytophagia</taxon>
        <taxon>Cytophagales</taxon>
        <taxon>Cytophagaceae</taxon>
        <taxon>Spirosoma</taxon>
    </lineage>
</organism>
<dbReference type="RefSeq" id="WP_381497164.1">
    <property type="nucleotide sequence ID" value="NZ_JBHUOM010000001.1"/>
</dbReference>
<accession>A0ABW6AEQ3</accession>
<dbReference type="Proteomes" id="UP001597512">
    <property type="component" value="Unassembled WGS sequence"/>
</dbReference>